<feature type="region of interest" description="Disordered" evidence="1">
    <location>
        <begin position="530"/>
        <end position="633"/>
    </location>
</feature>
<feature type="compositionally biased region" description="Low complexity" evidence="1">
    <location>
        <begin position="169"/>
        <end position="178"/>
    </location>
</feature>
<dbReference type="PANTHER" id="PTHR21301">
    <property type="entry name" value="REVERSE TRANSCRIPTASE"/>
    <property type="match status" value="1"/>
</dbReference>
<feature type="compositionally biased region" description="Polar residues" evidence="1">
    <location>
        <begin position="201"/>
        <end position="211"/>
    </location>
</feature>
<keyword evidence="4" id="KW-1185">Reference proteome</keyword>
<dbReference type="InterPro" id="IPR058912">
    <property type="entry name" value="HTH_animal"/>
</dbReference>
<evidence type="ECO:0000259" key="2">
    <source>
        <dbReference type="Pfam" id="PF26215"/>
    </source>
</evidence>
<gene>
    <name evidence="3" type="ORF">D5F01_LYC24312</name>
</gene>
<feature type="compositionally biased region" description="Low complexity" evidence="1">
    <location>
        <begin position="218"/>
        <end position="227"/>
    </location>
</feature>
<sequence length="633" mass="70186">MNILHEHYEHTILTLSNLTYNSTALQIATGWARKRYNTRLRIETLQTAEQIIHGHSNTITNTITNTTTSTSQATITYTKPPAISKTRQRLGVSLSPIPELSDEEEFPPLPAPHKTTVLSLGQQTTLSEHITNYNRQHQNRTPLLPTPTQPHRPDQTALSTHRLPTYKMTTMPPRTGPIIPRPQPPRQTQLPPPTQKPPNPHFTSPITTENKQTPPGPQTSTPQTSRQVKITDTINDQRPDLSPIPQTRNSCTIAAKPSPQPTPPSTTLTPPLNNRKIFTQAQIHRPPDQLNITPDLHSISLTTHSNSNVSILIPETISPLRSTPAGGADSSAGVAPQRSLPEQKEEGKNMMKGHFKAKSTGMKSQSEPSSKHSPGAVAVSHAGPEISPPANRKLNTSDSLLDSPPRQRTLTPILPGKFKPTYHLSRPNRKLQDWFFKGRKPVLPSTTSHTRLHTKVYFKTTDTHALLHKNSYHPKHTFRGIIKSQIIRFHRICSQQSDFNKATSLLFKALRNRAYSKRFLRQIKNSTLASLAPTRSHTPPAPAQVSVTTPNKKVVQGLVPNPNPYPKQGLHPNPNPYPKQGLHPDPTPHPNPNLYPRPGLHPYPNPLQPNQPPPLTPTPSLTLTPTPSNPPPP</sequence>
<name>A0A6G0HF71_LARCR</name>
<accession>A0A6G0HF71</accession>
<feature type="compositionally biased region" description="Polar residues" evidence="1">
    <location>
        <begin position="393"/>
        <end position="410"/>
    </location>
</feature>
<dbReference type="PANTHER" id="PTHR21301:SF10">
    <property type="entry name" value="REVERSE TRANSCRIPTASE DOMAIN-CONTAINING PROTEIN"/>
    <property type="match status" value="1"/>
</dbReference>
<feature type="compositionally biased region" description="Pro residues" evidence="1">
    <location>
        <begin position="179"/>
        <end position="200"/>
    </location>
</feature>
<feature type="compositionally biased region" description="Polar residues" evidence="1">
    <location>
        <begin position="361"/>
        <end position="372"/>
    </location>
</feature>
<comment type="caution">
    <text evidence="3">The sequence shown here is derived from an EMBL/GenBank/DDBJ whole genome shotgun (WGS) entry which is preliminary data.</text>
</comment>
<feature type="region of interest" description="Disordered" evidence="1">
    <location>
        <begin position="320"/>
        <end position="416"/>
    </location>
</feature>
<evidence type="ECO:0000313" key="3">
    <source>
        <dbReference type="EMBL" id="KAE8277680.1"/>
    </source>
</evidence>
<dbReference type="Pfam" id="PF26215">
    <property type="entry name" value="HTH_animal"/>
    <property type="match status" value="1"/>
</dbReference>
<feature type="domain" description="Helix-turn-helix" evidence="2">
    <location>
        <begin position="466"/>
        <end position="523"/>
    </location>
</feature>
<evidence type="ECO:0000313" key="4">
    <source>
        <dbReference type="Proteomes" id="UP000424527"/>
    </source>
</evidence>
<protein>
    <recommendedName>
        <fullName evidence="2">Helix-turn-helix domain-containing protein</fullName>
    </recommendedName>
</protein>
<proteinExistence type="predicted"/>
<feature type="compositionally biased region" description="Pro residues" evidence="1">
    <location>
        <begin position="585"/>
        <end position="617"/>
    </location>
</feature>
<dbReference type="AlphaFoldDB" id="A0A6G0HF71"/>
<feature type="region of interest" description="Disordered" evidence="1">
    <location>
        <begin position="138"/>
        <end position="271"/>
    </location>
</feature>
<reference evidence="3 4" key="1">
    <citation type="submission" date="2019-07" db="EMBL/GenBank/DDBJ databases">
        <title>Chromosome genome assembly for large yellow croaker.</title>
        <authorList>
            <person name="Xiao S."/>
        </authorList>
    </citation>
    <scope>NUCLEOTIDE SEQUENCE [LARGE SCALE GENOMIC DNA]</scope>
    <source>
        <strain evidence="3">JMULYC20181020</strain>
        <tissue evidence="3">Muscle</tissue>
    </source>
</reference>
<evidence type="ECO:0000256" key="1">
    <source>
        <dbReference type="SAM" id="MobiDB-lite"/>
    </source>
</evidence>
<organism evidence="3 4">
    <name type="scientific">Larimichthys crocea</name>
    <name type="common">Large yellow croaker</name>
    <name type="synonym">Pseudosciaena crocea</name>
    <dbReference type="NCBI Taxonomy" id="215358"/>
    <lineage>
        <taxon>Eukaryota</taxon>
        <taxon>Metazoa</taxon>
        <taxon>Chordata</taxon>
        <taxon>Craniata</taxon>
        <taxon>Vertebrata</taxon>
        <taxon>Euteleostomi</taxon>
        <taxon>Actinopterygii</taxon>
        <taxon>Neopterygii</taxon>
        <taxon>Teleostei</taxon>
        <taxon>Neoteleostei</taxon>
        <taxon>Acanthomorphata</taxon>
        <taxon>Eupercaria</taxon>
        <taxon>Sciaenidae</taxon>
        <taxon>Larimichthys</taxon>
    </lineage>
</organism>
<dbReference type="Proteomes" id="UP000424527">
    <property type="component" value="Unassembled WGS sequence"/>
</dbReference>
<dbReference type="EMBL" id="REGW02000279">
    <property type="protein sequence ID" value="KAE8277680.1"/>
    <property type="molecule type" value="Genomic_DNA"/>
</dbReference>